<gene>
    <name evidence="3" type="ORF">MA16_Dca007914</name>
</gene>
<reference evidence="3 4" key="1">
    <citation type="journal article" date="2016" name="Sci. Rep.">
        <title>The Dendrobium catenatum Lindl. genome sequence provides insights into polysaccharide synthase, floral development and adaptive evolution.</title>
        <authorList>
            <person name="Zhang G.Q."/>
            <person name="Xu Q."/>
            <person name="Bian C."/>
            <person name="Tsai W.C."/>
            <person name="Yeh C.M."/>
            <person name="Liu K.W."/>
            <person name="Yoshida K."/>
            <person name="Zhang L.S."/>
            <person name="Chang S.B."/>
            <person name="Chen F."/>
            <person name="Shi Y."/>
            <person name="Su Y.Y."/>
            <person name="Zhang Y.Q."/>
            <person name="Chen L.J."/>
            <person name="Yin Y."/>
            <person name="Lin M."/>
            <person name="Huang H."/>
            <person name="Deng H."/>
            <person name="Wang Z.W."/>
            <person name="Zhu S.L."/>
            <person name="Zhao X."/>
            <person name="Deng C."/>
            <person name="Niu S.C."/>
            <person name="Huang J."/>
            <person name="Wang M."/>
            <person name="Liu G.H."/>
            <person name="Yang H.J."/>
            <person name="Xiao X.J."/>
            <person name="Hsiao Y.Y."/>
            <person name="Wu W.L."/>
            <person name="Chen Y.Y."/>
            <person name="Mitsuda N."/>
            <person name="Ohme-Takagi M."/>
            <person name="Luo Y.B."/>
            <person name="Van de Peer Y."/>
            <person name="Liu Z.J."/>
        </authorList>
    </citation>
    <scope>NUCLEOTIDE SEQUENCE [LARGE SCALE GENOMIC DNA]</scope>
    <source>
        <tissue evidence="3">The whole plant</tissue>
    </source>
</reference>
<keyword evidence="4" id="KW-1185">Reference proteome</keyword>
<evidence type="ECO:0000313" key="3">
    <source>
        <dbReference type="EMBL" id="PKU87972.1"/>
    </source>
</evidence>
<proteinExistence type="predicted"/>
<evidence type="ECO:0000256" key="2">
    <source>
        <dbReference type="SAM" id="Phobius"/>
    </source>
</evidence>
<keyword evidence="2" id="KW-0812">Transmembrane</keyword>
<dbReference type="AlphaFoldDB" id="A0A2I0XJ82"/>
<evidence type="ECO:0000256" key="1">
    <source>
        <dbReference type="SAM" id="MobiDB-lite"/>
    </source>
</evidence>
<dbReference type="EMBL" id="KZ501830">
    <property type="protein sequence ID" value="PKU87972.1"/>
    <property type="molecule type" value="Genomic_DNA"/>
</dbReference>
<keyword evidence="2" id="KW-0472">Membrane</keyword>
<keyword evidence="2" id="KW-1133">Transmembrane helix</keyword>
<feature type="compositionally biased region" description="Basic and acidic residues" evidence="1">
    <location>
        <begin position="10"/>
        <end position="21"/>
    </location>
</feature>
<feature type="transmembrane region" description="Helical" evidence="2">
    <location>
        <begin position="480"/>
        <end position="503"/>
    </location>
</feature>
<name>A0A2I0XJ82_9ASPA</name>
<evidence type="ECO:0000313" key="4">
    <source>
        <dbReference type="Proteomes" id="UP000233837"/>
    </source>
</evidence>
<organism evidence="3 4">
    <name type="scientific">Dendrobium catenatum</name>
    <dbReference type="NCBI Taxonomy" id="906689"/>
    <lineage>
        <taxon>Eukaryota</taxon>
        <taxon>Viridiplantae</taxon>
        <taxon>Streptophyta</taxon>
        <taxon>Embryophyta</taxon>
        <taxon>Tracheophyta</taxon>
        <taxon>Spermatophyta</taxon>
        <taxon>Magnoliopsida</taxon>
        <taxon>Liliopsida</taxon>
        <taxon>Asparagales</taxon>
        <taxon>Orchidaceae</taxon>
        <taxon>Epidendroideae</taxon>
        <taxon>Malaxideae</taxon>
        <taxon>Dendrobiinae</taxon>
        <taxon>Dendrobium</taxon>
    </lineage>
</organism>
<evidence type="ECO:0008006" key="5">
    <source>
        <dbReference type="Google" id="ProtNLM"/>
    </source>
</evidence>
<feature type="region of interest" description="Disordered" evidence="1">
    <location>
        <begin position="148"/>
        <end position="180"/>
    </location>
</feature>
<dbReference type="Proteomes" id="UP000233837">
    <property type="component" value="Unassembled WGS sequence"/>
</dbReference>
<feature type="region of interest" description="Disordered" evidence="1">
    <location>
        <begin position="328"/>
        <end position="353"/>
    </location>
</feature>
<sequence>MPHSVFQPRPEFKPQRPHFEPPYRLPTFDGSSDPYYFREWVRQLQDYFESCHIPESHQVSIAKFHLKGRALQFWARLEDHKESRGEYTTWKDMRRELNLKYRPSTNDRHLEPHHTFGGTNSGHYWGRVHPSFSNDRVAVPPCRSSLSLGDRPFSGSSVGSSPYDSPLGPTSSHPNQPLAAPVRDPASVLLIKNCINKETPSEPKTECIHFVDANDIKDNEDFFEDGTNVIESDSLIDLNPELGKLEPYNVDTLTHPDPSLLEAKSLDKVCLDDSSVISEETNRTSNTLDLNLEDPDLVVTPTDMTPDNSDLILDKSDLALDNSELILDNSDGDLDNPELEVSQSKPDLSETEPMDLRVTTKPESLSEDITLSLKVFEPDLNNEPHLVSLESNFRAAQLDLYLAECVIPDSYILPVIASSYQDKDHFYPSWMTLLDYTAGPRRLTSTLSKTFYGSALVAKDVFIAPPTPVPLDMETFLTDLSLFLFMCACESVCLCVFFVVCFIPKFPLFTTLCDPTIHAHLHCTKSFASTFALHLHGLHKEIARPT</sequence>
<protein>
    <recommendedName>
        <fullName evidence="5">Retrotransposon gag domain-containing protein</fullName>
    </recommendedName>
</protein>
<feature type="region of interest" description="Disordered" evidence="1">
    <location>
        <begin position="1"/>
        <end position="23"/>
    </location>
</feature>
<accession>A0A2I0XJ82</accession>
<reference evidence="3 4" key="2">
    <citation type="journal article" date="2017" name="Nature">
        <title>The Apostasia genome and the evolution of orchids.</title>
        <authorList>
            <person name="Zhang G.Q."/>
            <person name="Liu K.W."/>
            <person name="Li Z."/>
            <person name="Lohaus R."/>
            <person name="Hsiao Y.Y."/>
            <person name="Niu S.C."/>
            <person name="Wang J.Y."/>
            <person name="Lin Y.C."/>
            <person name="Xu Q."/>
            <person name="Chen L.J."/>
            <person name="Yoshida K."/>
            <person name="Fujiwara S."/>
            <person name="Wang Z.W."/>
            <person name="Zhang Y.Q."/>
            <person name="Mitsuda N."/>
            <person name="Wang M."/>
            <person name="Liu G.H."/>
            <person name="Pecoraro L."/>
            <person name="Huang H.X."/>
            <person name="Xiao X.J."/>
            <person name="Lin M."/>
            <person name="Wu X.Y."/>
            <person name="Wu W.L."/>
            <person name="Chen Y.Y."/>
            <person name="Chang S.B."/>
            <person name="Sakamoto S."/>
            <person name="Ohme-Takagi M."/>
            <person name="Yagi M."/>
            <person name="Zeng S.J."/>
            <person name="Shen C.Y."/>
            <person name="Yeh C.M."/>
            <person name="Luo Y.B."/>
            <person name="Tsai W.C."/>
            <person name="Van de Peer Y."/>
            <person name="Liu Z.J."/>
        </authorList>
    </citation>
    <scope>NUCLEOTIDE SEQUENCE [LARGE SCALE GENOMIC DNA]</scope>
    <source>
        <tissue evidence="3">The whole plant</tissue>
    </source>
</reference>